<keyword evidence="3" id="KW-1185">Reference proteome</keyword>
<reference evidence="2 3" key="1">
    <citation type="journal article" date="2010" name="Nature">
        <title>Comparative genomics reveals mobile pathogenicity chromosomes in Fusarium.</title>
        <authorList>
            <person name="Ma L.J."/>
            <person name="van der Does H.C."/>
            <person name="Borkovich K.A."/>
            <person name="Coleman J.J."/>
            <person name="Daboussi M.J."/>
            <person name="Di Pietro A."/>
            <person name="Dufresne M."/>
            <person name="Freitag M."/>
            <person name="Grabherr M."/>
            <person name="Henrissat B."/>
            <person name="Houterman P.M."/>
            <person name="Kang S."/>
            <person name="Shim W.B."/>
            <person name="Woloshuk C."/>
            <person name="Xie X."/>
            <person name="Xu J.R."/>
            <person name="Antoniw J."/>
            <person name="Baker S.E."/>
            <person name="Bluhm B.H."/>
            <person name="Breakspear A."/>
            <person name="Brown D.W."/>
            <person name="Butchko R.A."/>
            <person name="Chapman S."/>
            <person name="Coulson R."/>
            <person name="Coutinho P.M."/>
            <person name="Danchin E.G."/>
            <person name="Diener A."/>
            <person name="Gale L.R."/>
            <person name="Gardiner D.M."/>
            <person name="Goff S."/>
            <person name="Hammond-Kosack K.E."/>
            <person name="Hilburn K."/>
            <person name="Hua-Van A."/>
            <person name="Jonkers W."/>
            <person name="Kazan K."/>
            <person name="Kodira C.D."/>
            <person name="Koehrsen M."/>
            <person name="Kumar L."/>
            <person name="Lee Y.H."/>
            <person name="Li L."/>
            <person name="Manners J.M."/>
            <person name="Miranda-Saavedra D."/>
            <person name="Mukherjee M."/>
            <person name="Park G."/>
            <person name="Park J."/>
            <person name="Park S.Y."/>
            <person name="Proctor R.H."/>
            <person name="Regev A."/>
            <person name="Ruiz-Roldan M.C."/>
            <person name="Sain D."/>
            <person name="Sakthikumar S."/>
            <person name="Sykes S."/>
            <person name="Schwartz D.C."/>
            <person name="Turgeon B.G."/>
            <person name="Wapinski I."/>
            <person name="Yoder O."/>
            <person name="Young S."/>
            <person name="Zeng Q."/>
            <person name="Zhou S."/>
            <person name="Galagan J."/>
            <person name="Cuomo C.A."/>
            <person name="Kistler H.C."/>
            <person name="Rep M."/>
        </authorList>
    </citation>
    <scope>NUCLEOTIDE SEQUENCE [LARGE SCALE GENOMIC DNA]</scope>
    <source>
        <strain evidence="3">M3125 / FGSC 7600</strain>
    </source>
</reference>
<organism evidence="2 3">
    <name type="scientific">Gibberella moniliformis (strain M3125 / FGSC 7600)</name>
    <name type="common">Maize ear and stalk rot fungus</name>
    <name type="synonym">Fusarium verticillioides</name>
    <dbReference type="NCBI Taxonomy" id="334819"/>
    <lineage>
        <taxon>Eukaryota</taxon>
        <taxon>Fungi</taxon>
        <taxon>Dikarya</taxon>
        <taxon>Ascomycota</taxon>
        <taxon>Pezizomycotina</taxon>
        <taxon>Sordariomycetes</taxon>
        <taxon>Hypocreomycetidae</taxon>
        <taxon>Hypocreales</taxon>
        <taxon>Nectriaceae</taxon>
        <taxon>Fusarium</taxon>
        <taxon>Fusarium fujikuroi species complex</taxon>
    </lineage>
</organism>
<dbReference type="HOGENOM" id="CLU_1906907_0_0_1"/>
<evidence type="ECO:0000313" key="2">
    <source>
        <dbReference type="EMBL" id="EWG52454.1"/>
    </source>
</evidence>
<dbReference type="Proteomes" id="UP000009096">
    <property type="component" value="Chromosome 9"/>
</dbReference>
<name>W7MXB5_GIBM7</name>
<dbReference type="VEuPathDB" id="FungiDB:FVEG_11199"/>
<dbReference type="EMBL" id="CM000586">
    <property type="protein sequence ID" value="EWG52454.1"/>
    <property type="molecule type" value="Genomic_DNA"/>
</dbReference>
<protein>
    <submittedName>
        <fullName evidence="2">Uncharacterized protein</fullName>
    </submittedName>
</protein>
<sequence>MTVCRVTKANKKAGGAQPPSTPKKNSGGVSKSKKDKGTPTPKKGKDNAKDKPEAEEHIPPCFQCLNSATAGKKRREMLWLPGNNRYVRCGRGGNCYPIPLVAKDAAVYFLRYHQSNPPVEDEELPKCKSKKPC</sequence>
<dbReference type="RefSeq" id="XP_018758645.1">
    <property type="nucleotide sequence ID" value="XM_018900376.1"/>
</dbReference>
<dbReference type="EMBL" id="DS022257">
    <property type="protein sequence ID" value="EWG52454.1"/>
    <property type="molecule type" value="Genomic_DNA"/>
</dbReference>
<evidence type="ECO:0000313" key="3">
    <source>
        <dbReference type="Proteomes" id="UP000009096"/>
    </source>
</evidence>
<dbReference type="AlphaFoldDB" id="W7MXB5"/>
<gene>
    <name evidence="2" type="ORF">FVEG_11199</name>
</gene>
<accession>W7MXB5</accession>
<proteinExistence type="predicted"/>
<feature type="compositionally biased region" description="Basic and acidic residues" evidence="1">
    <location>
        <begin position="43"/>
        <end position="55"/>
    </location>
</feature>
<dbReference type="KEGG" id="fvr:FVEG_11199"/>
<feature type="region of interest" description="Disordered" evidence="1">
    <location>
        <begin position="1"/>
        <end position="55"/>
    </location>
</feature>
<evidence type="ECO:0000256" key="1">
    <source>
        <dbReference type="SAM" id="MobiDB-lite"/>
    </source>
</evidence>
<dbReference type="GeneID" id="30068730"/>